<dbReference type="PANTHER" id="PTHR19441">
    <property type="entry name" value="WHEY ACDIC PROTEIN WAP"/>
    <property type="match status" value="1"/>
</dbReference>
<dbReference type="MEROPS" id="I17.005"/>
<dbReference type="PANTHER" id="PTHR19441:SF95">
    <property type="entry name" value="PERLWAPIN ISOFORM X1"/>
    <property type="match status" value="1"/>
</dbReference>
<dbReference type="KEGG" id="lgi:LOTGIDRAFT_159529"/>
<sequence length="121" mass="12639">MKGLISVCLVFTGLAVIGECRNIEGACPPSSGLAGICVFRPGINCISDSECGTGKKCCSEGCGRVCKTTVQQMHKGQCPVTEPIFTTCQFVPGVNCIYDSECSSNEKCCSHGCGKICKVSV</sequence>
<dbReference type="SMART" id="SM00217">
    <property type="entry name" value="WAP"/>
    <property type="match status" value="2"/>
</dbReference>
<dbReference type="GO" id="GO:0019731">
    <property type="term" value="P:antibacterial humoral response"/>
    <property type="evidence" value="ECO:0007669"/>
    <property type="project" value="TreeGrafter"/>
</dbReference>
<reference evidence="3 4" key="1">
    <citation type="journal article" date="2013" name="Nature">
        <title>Insights into bilaterian evolution from three spiralian genomes.</title>
        <authorList>
            <person name="Simakov O."/>
            <person name="Marletaz F."/>
            <person name="Cho S.J."/>
            <person name="Edsinger-Gonzales E."/>
            <person name="Havlak P."/>
            <person name="Hellsten U."/>
            <person name="Kuo D.H."/>
            <person name="Larsson T."/>
            <person name="Lv J."/>
            <person name="Arendt D."/>
            <person name="Savage R."/>
            <person name="Osoegawa K."/>
            <person name="de Jong P."/>
            <person name="Grimwood J."/>
            <person name="Chapman J.A."/>
            <person name="Shapiro H."/>
            <person name="Aerts A."/>
            <person name="Otillar R.P."/>
            <person name="Terry A.Y."/>
            <person name="Boore J.L."/>
            <person name="Grigoriev I.V."/>
            <person name="Lindberg D.R."/>
            <person name="Seaver E.C."/>
            <person name="Weisblat D.A."/>
            <person name="Putnam N.H."/>
            <person name="Rokhsar D.S."/>
        </authorList>
    </citation>
    <scope>NUCLEOTIDE SEQUENCE [LARGE SCALE GENOMIC DNA]</scope>
</reference>
<dbReference type="OrthoDB" id="6042169at2759"/>
<keyword evidence="1" id="KW-0732">Signal</keyword>
<dbReference type="Pfam" id="PF00095">
    <property type="entry name" value="WAP"/>
    <property type="match status" value="2"/>
</dbReference>
<feature type="signal peptide" evidence="1">
    <location>
        <begin position="1"/>
        <end position="20"/>
    </location>
</feature>
<dbReference type="PROSITE" id="PS51390">
    <property type="entry name" value="WAP"/>
    <property type="match status" value="2"/>
</dbReference>
<name>V4A0Z7_LOTGI</name>
<dbReference type="InterPro" id="IPR050514">
    <property type="entry name" value="WAP_four-disulfide_core"/>
</dbReference>
<feature type="chain" id="PRO_5004716477" description="WAP domain-containing protein" evidence="1">
    <location>
        <begin position="21"/>
        <end position="121"/>
    </location>
</feature>
<dbReference type="HOGENOM" id="CLU_105901_3_0_1"/>
<accession>V4A0Z7</accession>
<gene>
    <name evidence="3" type="ORF">LOTGIDRAFT_159529</name>
</gene>
<dbReference type="Proteomes" id="UP000030746">
    <property type="component" value="Unassembled WGS sequence"/>
</dbReference>
<dbReference type="SUPFAM" id="SSF57256">
    <property type="entry name" value="Elafin-like"/>
    <property type="match status" value="2"/>
</dbReference>
<dbReference type="AlphaFoldDB" id="V4A0Z7"/>
<feature type="domain" description="WAP" evidence="2">
    <location>
        <begin position="71"/>
        <end position="121"/>
    </location>
</feature>
<dbReference type="Gene3D" id="4.10.75.10">
    <property type="entry name" value="Elafin-like"/>
    <property type="match status" value="2"/>
</dbReference>
<evidence type="ECO:0000256" key="1">
    <source>
        <dbReference type="SAM" id="SignalP"/>
    </source>
</evidence>
<evidence type="ECO:0000313" key="4">
    <source>
        <dbReference type="Proteomes" id="UP000030746"/>
    </source>
</evidence>
<evidence type="ECO:0000313" key="3">
    <source>
        <dbReference type="EMBL" id="ESO97488.1"/>
    </source>
</evidence>
<proteinExistence type="predicted"/>
<keyword evidence="4" id="KW-1185">Reference proteome</keyword>
<dbReference type="GO" id="GO:0045087">
    <property type="term" value="P:innate immune response"/>
    <property type="evidence" value="ECO:0007669"/>
    <property type="project" value="TreeGrafter"/>
</dbReference>
<dbReference type="OMA" id="NLKCCKG"/>
<dbReference type="CTD" id="20238069"/>
<feature type="domain" description="WAP" evidence="2">
    <location>
        <begin position="20"/>
        <end position="70"/>
    </location>
</feature>
<protein>
    <recommendedName>
        <fullName evidence="2">WAP domain-containing protein</fullName>
    </recommendedName>
</protein>
<dbReference type="InterPro" id="IPR008197">
    <property type="entry name" value="WAP_dom"/>
</dbReference>
<dbReference type="RefSeq" id="XP_009052071.1">
    <property type="nucleotide sequence ID" value="XM_009053823.1"/>
</dbReference>
<dbReference type="GO" id="GO:0005615">
    <property type="term" value="C:extracellular space"/>
    <property type="evidence" value="ECO:0007669"/>
    <property type="project" value="TreeGrafter"/>
</dbReference>
<dbReference type="GO" id="GO:0004867">
    <property type="term" value="F:serine-type endopeptidase inhibitor activity"/>
    <property type="evidence" value="ECO:0007669"/>
    <property type="project" value="TreeGrafter"/>
</dbReference>
<dbReference type="InterPro" id="IPR036645">
    <property type="entry name" value="Elafin-like_sf"/>
</dbReference>
<organism evidence="3 4">
    <name type="scientific">Lottia gigantea</name>
    <name type="common">Giant owl limpet</name>
    <dbReference type="NCBI Taxonomy" id="225164"/>
    <lineage>
        <taxon>Eukaryota</taxon>
        <taxon>Metazoa</taxon>
        <taxon>Spiralia</taxon>
        <taxon>Lophotrochozoa</taxon>
        <taxon>Mollusca</taxon>
        <taxon>Gastropoda</taxon>
        <taxon>Patellogastropoda</taxon>
        <taxon>Lottioidea</taxon>
        <taxon>Lottiidae</taxon>
        <taxon>Lottia</taxon>
    </lineage>
</organism>
<evidence type="ECO:0000259" key="2">
    <source>
        <dbReference type="PROSITE" id="PS51390"/>
    </source>
</evidence>
<dbReference type="GeneID" id="20238069"/>
<dbReference type="EMBL" id="KB201305">
    <property type="protein sequence ID" value="ESO97488.1"/>
    <property type="molecule type" value="Genomic_DNA"/>
</dbReference>